<keyword evidence="19" id="KW-0328">Glycosyltransferase</keyword>
<keyword evidence="11 17" id="KW-0448">Lipopolysaccharide biosynthesis</keyword>
<dbReference type="Pfam" id="PF04413">
    <property type="entry name" value="Glycos_transf_N"/>
    <property type="match status" value="1"/>
</dbReference>
<dbReference type="EC" id="2.4.99.14" evidence="6 17"/>
<dbReference type="InterPro" id="IPR038107">
    <property type="entry name" value="Glycos_transf_N_sf"/>
</dbReference>
<feature type="site" description="Transition state stabilizer" evidence="16">
    <location>
        <position position="210"/>
    </location>
</feature>
<comment type="pathway">
    <text evidence="2 17">Bacterial outer membrane biogenesis; LPS core biosynthesis.</text>
</comment>
<evidence type="ECO:0000256" key="16">
    <source>
        <dbReference type="PIRSR" id="PIRSR639901-2"/>
    </source>
</evidence>
<keyword evidence="8 17" id="KW-1003">Cell membrane</keyword>
<evidence type="ECO:0000256" key="17">
    <source>
        <dbReference type="RuleBase" id="RU365103"/>
    </source>
</evidence>
<dbReference type="PANTHER" id="PTHR42755:SF1">
    <property type="entry name" value="3-DEOXY-D-MANNO-OCTULOSONIC ACID TRANSFERASE, MITOCHONDRIAL-RELATED"/>
    <property type="match status" value="1"/>
</dbReference>
<evidence type="ECO:0000256" key="5">
    <source>
        <dbReference type="ARBA" id="ARBA00012623"/>
    </source>
</evidence>
<evidence type="ECO:0000256" key="4">
    <source>
        <dbReference type="ARBA" id="ARBA00012621"/>
    </source>
</evidence>
<proteinExistence type="inferred from homology"/>
<evidence type="ECO:0000313" key="20">
    <source>
        <dbReference type="Proteomes" id="UP000220251"/>
    </source>
</evidence>
<dbReference type="GO" id="GO:0009245">
    <property type="term" value="P:lipid A biosynthetic process"/>
    <property type="evidence" value="ECO:0007669"/>
    <property type="project" value="TreeGrafter"/>
</dbReference>
<evidence type="ECO:0000256" key="3">
    <source>
        <dbReference type="ARBA" id="ARBA00006380"/>
    </source>
</evidence>
<dbReference type="EC" id="2.4.99.12" evidence="4 17"/>
<evidence type="ECO:0000256" key="15">
    <source>
        <dbReference type="PIRSR" id="PIRSR639901-1"/>
    </source>
</evidence>
<dbReference type="EC" id="2.4.99.13" evidence="5 17"/>
<organism evidence="19 20">
    <name type="scientific">Estrella lausannensis</name>
    <dbReference type="NCBI Taxonomy" id="483423"/>
    <lineage>
        <taxon>Bacteria</taxon>
        <taxon>Pseudomonadati</taxon>
        <taxon>Chlamydiota</taxon>
        <taxon>Chlamydiia</taxon>
        <taxon>Parachlamydiales</taxon>
        <taxon>Candidatus Criblamydiaceae</taxon>
        <taxon>Estrella</taxon>
    </lineage>
</organism>
<gene>
    <name evidence="17 19" type="primary">waaA</name>
    <name evidence="19" type="ORF">ELAC_0809</name>
</gene>
<keyword evidence="9 17" id="KW-0808">Transferase</keyword>
<feature type="site" description="Transition state stabilizer" evidence="16">
    <location>
        <position position="132"/>
    </location>
</feature>
<dbReference type="UniPathway" id="UPA00958"/>
<accession>A0A0H5E4L2</accession>
<name>A0A0H5E4L2_9BACT</name>
<evidence type="ECO:0000256" key="9">
    <source>
        <dbReference type="ARBA" id="ARBA00022679"/>
    </source>
</evidence>
<dbReference type="SUPFAM" id="SSF53756">
    <property type="entry name" value="UDP-Glycosyltransferase/glycogen phosphorylase"/>
    <property type="match status" value="1"/>
</dbReference>
<protein>
    <recommendedName>
        <fullName evidence="7 17">3-deoxy-D-manno-octulosonic acid transferase</fullName>
        <shortName evidence="17">Kdo transferase</shortName>
        <ecNumber evidence="4 17">2.4.99.12</ecNumber>
        <ecNumber evidence="5 17">2.4.99.13</ecNumber>
        <ecNumber evidence="6 17">2.4.99.14</ecNumber>
    </recommendedName>
    <alternativeName>
        <fullName evidence="17">Lipid IV(A) 3-deoxy-D-manno-octulosonic acid transferase</fullName>
    </alternativeName>
</protein>
<dbReference type="GO" id="GO:0005886">
    <property type="term" value="C:plasma membrane"/>
    <property type="evidence" value="ECO:0007669"/>
    <property type="project" value="UniProtKB-SubCell"/>
</dbReference>
<feature type="domain" description="3-deoxy-D-manno-octulosonic-acid transferase N-terminal" evidence="18">
    <location>
        <begin position="35"/>
        <end position="212"/>
    </location>
</feature>
<dbReference type="AlphaFoldDB" id="A0A0H5E4L2"/>
<dbReference type="OrthoDB" id="9789797at2"/>
<dbReference type="GO" id="GO:0009244">
    <property type="term" value="P:lipopolysaccharide core region biosynthetic process"/>
    <property type="evidence" value="ECO:0007669"/>
    <property type="project" value="UniProtKB-UniRule"/>
</dbReference>
<evidence type="ECO:0000256" key="11">
    <source>
        <dbReference type="ARBA" id="ARBA00022985"/>
    </source>
</evidence>
<dbReference type="GO" id="GO:0043842">
    <property type="term" value="F:Kdo transferase activity"/>
    <property type="evidence" value="ECO:0007669"/>
    <property type="project" value="UniProtKB-EC"/>
</dbReference>
<evidence type="ECO:0000313" key="19">
    <source>
        <dbReference type="EMBL" id="CRX38160.1"/>
    </source>
</evidence>
<evidence type="ECO:0000256" key="14">
    <source>
        <dbReference type="ARBA" id="ARBA00049183"/>
    </source>
</evidence>
<evidence type="ECO:0000256" key="13">
    <source>
        <dbReference type="ARBA" id="ARBA00034413"/>
    </source>
</evidence>
<evidence type="ECO:0000256" key="7">
    <source>
        <dbReference type="ARBA" id="ARBA00019077"/>
    </source>
</evidence>
<dbReference type="InterPro" id="IPR039901">
    <property type="entry name" value="Kdotransferase"/>
</dbReference>
<dbReference type="Gene3D" id="3.40.50.11720">
    <property type="entry name" value="3-Deoxy-D-manno-octulosonic-acid transferase, N-terminal domain"/>
    <property type="match status" value="1"/>
</dbReference>
<evidence type="ECO:0000259" key="18">
    <source>
        <dbReference type="Pfam" id="PF04413"/>
    </source>
</evidence>
<keyword evidence="20" id="KW-1185">Reference proteome</keyword>
<keyword evidence="8 17" id="KW-0472">Membrane</keyword>
<comment type="similarity">
    <text evidence="3">Belongs to the glycosyltransferase group 1 family. Glycosyltransferase 30 subfamily.</text>
</comment>
<evidence type="ECO:0000256" key="12">
    <source>
        <dbReference type="ARBA" id="ARBA00034401"/>
    </source>
</evidence>
<evidence type="ECO:0000256" key="10">
    <source>
        <dbReference type="ARBA" id="ARBA00022968"/>
    </source>
</evidence>
<feature type="active site" description="Proton acceptor" evidence="15">
    <location>
        <position position="62"/>
    </location>
</feature>
<keyword evidence="10" id="KW-0812">Transmembrane</keyword>
<evidence type="ECO:0000256" key="6">
    <source>
        <dbReference type="ARBA" id="ARBA00012625"/>
    </source>
</evidence>
<reference evidence="20" key="1">
    <citation type="submission" date="2015-06" db="EMBL/GenBank/DDBJ databases">
        <authorList>
            <person name="Bertelli C."/>
        </authorList>
    </citation>
    <scope>NUCLEOTIDE SEQUENCE [LARGE SCALE GENOMIC DNA]</scope>
    <source>
        <strain evidence="20">CRIB-30</strain>
    </source>
</reference>
<comment type="subcellular location">
    <subcellularLocation>
        <location evidence="1">Cell inner membrane</location>
        <topology evidence="1">Single-pass membrane protein</topology>
        <orientation evidence="1">Cytoplasmic side</orientation>
    </subcellularLocation>
    <subcellularLocation>
        <location evidence="17">Cell membrane</location>
    </subcellularLocation>
</comment>
<evidence type="ECO:0000256" key="2">
    <source>
        <dbReference type="ARBA" id="ARBA00004713"/>
    </source>
</evidence>
<comment type="function">
    <text evidence="17">Involved in lipopolysaccharide (LPS) biosynthesis. Catalyzes the transfer of 3-deoxy-D-manno-octulosonate (Kdo) residue(s) from CMP-Kdo to lipid IV(A), the tetraacyldisaccharide-1,4'-bisphosphate precursor of lipid A.</text>
</comment>
<dbReference type="Gene3D" id="3.40.50.2000">
    <property type="entry name" value="Glycogen Phosphorylase B"/>
    <property type="match status" value="1"/>
</dbReference>
<dbReference type="PANTHER" id="PTHR42755">
    <property type="entry name" value="3-DEOXY-MANNO-OCTULOSONATE CYTIDYLYLTRANSFERASE"/>
    <property type="match status" value="1"/>
</dbReference>
<dbReference type="EMBL" id="CWGJ01000011">
    <property type="protein sequence ID" value="CRX38160.1"/>
    <property type="molecule type" value="Genomic_DNA"/>
</dbReference>
<comment type="catalytic activity">
    <reaction evidence="13 17">
        <text>alpha-Kdo-(2-&gt;4)-alpha-Kdo-(2-&gt;6)-lipid IVA (E. coli) + CMP-3-deoxy-beta-D-manno-octulosonate = alpha-Kdo-(2-&gt;8)-alpha-Kdo-(2-&gt;4)-alpha-Kdo-(2-&gt;6)-lipid IVA (E. coli) + CMP + H(+)</text>
        <dbReference type="Rhea" id="RHEA:28154"/>
        <dbReference type="ChEBI" id="CHEBI:15378"/>
        <dbReference type="ChEBI" id="CHEBI:60365"/>
        <dbReference type="ChEBI" id="CHEBI:60377"/>
        <dbReference type="ChEBI" id="CHEBI:85987"/>
        <dbReference type="ChEBI" id="CHEBI:86234"/>
        <dbReference type="EC" id="2.4.99.14"/>
    </reaction>
</comment>
<dbReference type="Proteomes" id="UP000220251">
    <property type="component" value="Unassembled WGS sequence"/>
</dbReference>
<evidence type="ECO:0000256" key="8">
    <source>
        <dbReference type="ARBA" id="ARBA00022475"/>
    </source>
</evidence>
<comment type="catalytic activity">
    <reaction evidence="14 17">
        <text>lipid IVA (E. coli) + CMP-3-deoxy-beta-D-manno-octulosonate = alpha-Kdo-(2-&gt;6)-lipid IVA (E. coli) + CMP + H(+)</text>
        <dbReference type="Rhea" id="RHEA:28066"/>
        <dbReference type="ChEBI" id="CHEBI:15378"/>
        <dbReference type="ChEBI" id="CHEBI:58603"/>
        <dbReference type="ChEBI" id="CHEBI:60364"/>
        <dbReference type="ChEBI" id="CHEBI:60377"/>
        <dbReference type="ChEBI" id="CHEBI:85987"/>
        <dbReference type="EC" id="2.4.99.12"/>
    </reaction>
</comment>
<dbReference type="RefSeq" id="WP_098038009.1">
    <property type="nucleotide sequence ID" value="NZ_CWGJ01000011.1"/>
</dbReference>
<keyword evidence="10" id="KW-0735">Signal-anchor</keyword>
<sequence length="438" mass="48785">MFSFLWDFFVSVGAILALPRFFYRFRKNPALPRALKQKLGFGFPSLSAEGPVVWVHAVSVGEVKAVSALASRLKEEVPGCTLLVTTITLTGNDEAKKSIPQADHILFLPFDISFIMKRVLKKIRPSLLVITETDFWFHLVNEAKKGGAQVALVNGKISERSARRFKRFPFISHRLFSTIDQFLLQSEDYEERFLALGVPKEKISITGNLKLDTKIKPLSESEKEMLRSRLGVTQSVKTVVFASTHPGEEELAINLAKELDEKEQAKIVIVPRHPERFVQVAGALRLAGLSFTQISKESAGPSTAVVLVDQMGLLGSIYQITDIAVVCGSFTPIGGHNIIEPMPFNVPVLFGPHMFKQPEFTLLAQKYRAGLMIKIEELSKSVRELLANDQKREELGRAGVRLVLDNQGASAKTWQQLLPLLHLGGEVRDFVRPTKSTL</sequence>
<evidence type="ECO:0000256" key="1">
    <source>
        <dbReference type="ARBA" id="ARBA00004388"/>
    </source>
</evidence>
<dbReference type="InterPro" id="IPR007507">
    <property type="entry name" value="Glycos_transf_N"/>
</dbReference>
<comment type="catalytic activity">
    <reaction evidence="12 17">
        <text>alpha-Kdo-(2-&gt;6)-lipid IVA (E. coli) + CMP-3-deoxy-beta-D-manno-octulosonate = alpha-Kdo-(2-&gt;4)-alpha-Kdo-(2-&gt;6)-lipid IVA (E. coli) + CMP + H(+)</text>
        <dbReference type="Rhea" id="RHEA:28062"/>
        <dbReference type="ChEBI" id="CHEBI:15378"/>
        <dbReference type="ChEBI" id="CHEBI:60364"/>
        <dbReference type="ChEBI" id="CHEBI:60365"/>
        <dbReference type="ChEBI" id="CHEBI:60377"/>
        <dbReference type="ChEBI" id="CHEBI:85987"/>
        <dbReference type="EC" id="2.4.99.13"/>
    </reaction>
</comment>